<evidence type="ECO:0000313" key="8">
    <source>
        <dbReference type="Proteomes" id="UP000077002"/>
    </source>
</evidence>
<dbReference type="GO" id="GO:0046872">
    <property type="term" value="F:metal ion binding"/>
    <property type="evidence" value="ECO:0007669"/>
    <property type="project" value="UniProtKB-KW"/>
</dbReference>
<dbReference type="OrthoDB" id="391988at2759"/>
<dbReference type="InterPro" id="IPR052279">
    <property type="entry name" value="EngB_GTPase"/>
</dbReference>
<gene>
    <name evidence="7" type="ORF">AYO21_04436</name>
</gene>
<keyword evidence="4" id="KW-0342">GTP-binding</keyword>
<reference evidence="7 8" key="1">
    <citation type="submission" date="2016-03" db="EMBL/GenBank/DDBJ databases">
        <title>Draft genome sequence of the Fonsecaea monophora CBS 269.37.</title>
        <authorList>
            <person name="Bombassaro A."/>
            <person name="Vinicius W.A."/>
            <person name="De Hoog S."/>
            <person name="Sun J."/>
            <person name="Souza E.M."/>
            <person name="Raittz R.T."/>
            <person name="Costa F."/>
            <person name="Leao A.C."/>
            <person name="Tadra-Sfeir M.Z."/>
            <person name="Baura V."/>
            <person name="Balsanelli E."/>
            <person name="Pedrosa F.O."/>
            <person name="Moreno L.F."/>
            <person name="Steffens M.B."/>
            <person name="Xi L."/>
            <person name="Bocca A.L."/>
            <person name="Felipe M.S."/>
            <person name="Teixeira M."/>
            <person name="Telles Filho F.Q."/>
            <person name="Azevedo C.M."/>
            <person name="Gomes R."/>
            <person name="Vicente V.A."/>
        </authorList>
    </citation>
    <scope>NUCLEOTIDE SEQUENCE [LARGE SCALE GENOMIC DNA]</scope>
    <source>
        <strain evidence="7 8">CBS 269.37</strain>
    </source>
</reference>
<evidence type="ECO:0000256" key="5">
    <source>
        <dbReference type="SAM" id="MobiDB-lite"/>
    </source>
</evidence>
<dbReference type="PRINTS" id="PR00326">
    <property type="entry name" value="GTP1OBG"/>
</dbReference>
<dbReference type="InterPro" id="IPR030393">
    <property type="entry name" value="G_ENGB_dom"/>
</dbReference>
<keyword evidence="3" id="KW-0460">Magnesium</keyword>
<dbReference type="EMBL" id="LVKK01000025">
    <property type="protein sequence ID" value="OAG41273.1"/>
    <property type="molecule type" value="Genomic_DNA"/>
</dbReference>
<dbReference type="RefSeq" id="XP_022513225.1">
    <property type="nucleotide sequence ID" value="XM_022654409.1"/>
</dbReference>
<dbReference type="CDD" id="cd01876">
    <property type="entry name" value="YihA_EngB"/>
    <property type="match status" value="1"/>
</dbReference>
<evidence type="ECO:0000313" key="7">
    <source>
        <dbReference type="EMBL" id="OAG41273.1"/>
    </source>
</evidence>
<dbReference type="PROSITE" id="PS51706">
    <property type="entry name" value="G_ENGB"/>
    <property type="match status" value="1"/>
</dbReference>
<sequence length="679" mass="74001">MNEDVFAVEVRTLSFKFALFRMWGVRGFWARGYKADGEVLLGLPLIGGFGFGDATQDPQNFHVAAPCAPKSFELQNGRRRLSSTRSQLQDPPSEIAGSWYWDTTPPTEENLAAAAHFFKNHKPSRTWTGTGWKTSEPWRRSSRPSQQNILVPEVIFVGRSNVGKSTLINALTSSDLNRVGATPGMTQVMAAWALAARDETGGAIKGWDGDVNPKLTLVDMPGYGFGSRSEWGAQIVSYLNNRRNLRRAFLLVDSGHGVMAADRHMLEIFHKLGIPFQIVATKCDRLSSKVAEGDIREALTRLRSQATFEGNSALMLGEMIAVGSLEDVSTAKRANENALGLKNLQWAILRAANLEWYAMDKAADHKVISKSASTRPSPIGAEISHLLHGKESDSEPAQSSGSGSTALPNLSLQEFMREILGTGSEASAPASTEPQGQREPPRVFDSLRKYSGSNSDKADSTASLHEQLDFVYKELNSRDRAKPASTNAPSKRRATPLESVAESMSPLGSSSSRRAPTQVPPPRQSVSQGIDAFESMFAEPPHSPRSKKQQQSRTLPKRHQNRAAAGGPSEPNASQPPPGFVGKGVSQGLDAFEAMFAEPPKPSKSNKKQQQQQPQSRRRRQKTRSSAASQEQSNTQQPREPPALVGKGVTQGLDAFESMFTEPVSRSGGGSTSNRKRRQ</sequence>
<dbReference type="GeneID" id="34599606"/>
<protein>
    <submittedName>
        <fullName evidence="7">Ribosome biogenesis GTP-binding protein YsxC</fullName>
    </submittedName>
</protein>
<dbReference type="Proteomes" id="UP000077002">
    <property type="component" value="Unassembled WGS sequence"/>
</dbReference>
<name>A0A177FAH5_9EURO</name>
<feature type="domain" description="EngB-type G" evidence="6">
    <location>
        <begin position="150"/>
        <end position="354"/>
    </location>
</feature>
<feature type="compositionally biased region" description="Basic residues" evidence="5">
    <location>
        <begin position="544"/>
        <end position="561"/>
    </location>
</feature>
<feature type="compositionally biased region" description="Low complexity" evidence="5">
    <location>
        <begin position="503"/>
        <end position="512"/>
    </location>
</feature>
<evidence type="ECO:0000256" key="2">
    <source>
        <dbReference type="ARBA" id="ARBA00022741"/>
    </source>
</evidence>
<dbReference type="Pfam" id="PF01926">
    <property type="entry name" value="MMR_HSR1"/>
    <property type="match status" value="1"/>
</dbReference>
<keyword evidence="8" id="KW-1185">Reference proteome</keyword>
<dbReference type="Gene3D" id="3.40.50.300">
    <property type="entry name" value="P-loop containing nucleotide triphosphate hydrolases"/>
    <property type="match status" value="1"/>
</dbReference>
<dbReference type="SUPFAM" id="SSF52540">
    <property type="entry name" value="P-loop containing nucleoside triphosphate hydrolases"/>
    <property type="match status" value="1"/>
</dbReference>
<feature type="compositionally biased region" description="Basic and acidic residues" evidence="5">
    <location>
        <begin position="439"/>
        <end position="448"/>
    </location>
</feature>
<keyword evidence="2" id="KW-0547">Nucleotide-binding</keyword>
<feature type="compositionally biased region" description="Polar residues" evidence="5">
    <location>
        <begin position="627"/>
        <end position="638"/>
    </location>
</feature>
<keyword evidence="1" id="KW-0479">Metal-binding</keyword>
<organism evidence="7 8">
    <name type="scientific">Fonsecaea monophora</name>
    <dbReference type="NCBI Taxonomy" id="254056"/>
    <lineage>
        <taxon>Eukaryota</taxon>
        <taxon>Fungi</taxon>
        <taxon>Dikarya</taxon>
        <taxon>Ascomycota</taxon>
        <taxon>Pezizomycotina</taxon>
        <taxon>Eurotiomycetes</taxon>
        <taxon>Chaetothyriomycetidae</taxon>
        <taxon>Chaetothyriales</taxon>
        <taxon>Herpotrichiellaceae</taxon>
        <taxon>Fonsecaea</taxon>
    </lineage>
</organism>
<dbReference type="InterPro" id="IPR027417">
    <property type="entry name" value="P-loop_NTPase"/>
</dbReference>
<dbReference type="PANTHER" id="PTHR46498:SF1">
    <property type="entry name" value="GTP-BINDING PROTEIN 8"/>
    <property type="match status" value="1"/>
</dbReference>
<evidence type="ECO:0000256" key="3">
    <source>
        <dbReference type="ARBA" id="ARBA00022842"/>
    </source>
</evidence>
<dbReference type="PANTHER" id="PTHR46498">
    <property type="entry name" value="GTP-BINDING PROTEIN 8"/>
    <property type="match status" value="1"/>
</dbReference>
<dbReference type="AlphaFoldDB" id="A0A177FAH5"/>
<evidence type="ECO:0000256" key="4">
    <source>
        <dbReference type="ARBA" id="ARBA00023134"/>
    </source>
</evidence>
<feature type="compositionally biased region" description="Polar residues" evidence="5">
    <location>
        <begin position="451"/>
        <end position="462"/>
    </location>
</feature>
<dbReference type="GO" id="GO:0005739">
    <property type="term" value="C:mitochondrion"/>
    <property type="evidence" value="ECO:0007669"/>
    <property type="project" value="TreeGrafter"/>
</dbReference>
<dbReference type="InterPro" id="IPR006073">
    <property type="entry name" value="GTP-bd"/>
</dbReference>
<proteinExistence type="predicted"/>
<accession>A0A177FAH5</accession>
<feature type="region of interest" description="Disordered" evidence="5">
    <location>
        <begin position="475"/>
        <end position="679"/>
    </location>
</feature>
<evidence type="ECO:0000256" key="1">
    <source>
        <dbReference type="ARBA" id="ARBA00022723"/>
    </source>
</evidence>
<dbReference type="GO" id="GO:0005525">
    <property type="term" value="F:GTP binding"/>
    <property type="evidence" value="ECO:0007669"/>
    <property type="project" value="UniProtKB-KW"/>
</dbReference>
<feature type="region of interest" description="Disordered" evidence="5">
    <location>
        <begin position="423"/>
        <end position="462"/>
    </location>
</feature>
<comment type="caution">
    <text evidence="7">The sequence shown here is derived from an EMBL/GenBank/DDBJ whole genome shotgun (WGS) entry which is preliminary data.</text>
</comment>
<evidence type="ECO:0000259" key="6">
    <source>
        <dbReference type="PROSITE" id="PS51706"/>
    </source>
</evidence>